<organism evidence="2 3">
    <name type="scientific">Pristionchus entomophagus</name>
    <dbReference type="NCBI Taxonomy" id="358040"/>
    <lineage>
        <taxon>Eukaryota</taxon>
        <taxon>Metazoa</taxon>
        <taxon>Ecdysozoa</taxon>
        <taxon>Nematoda</taxon>
        <taxon>Chromadorea</taxon>
        <taxon>Rhabditida</taxon>
        <taxon>Rhabditina</taxon>
        <taxon>Diplogasteromorpha</taxon>
        <taxon>Diplogasteroidea</taxon>
        <taxon>Neodiplogasteridae</taxon>
        <taxon>Pristionchus</taxon>
    </lineage>
</organism>
<evidence type="ECO:0000313" key="2">
    <source>
        <dbReference type="EMBL" id="GMS98234.1"/>
    </source>
</evidence>
<keyword evidence="3" id="KW-1185">Reference proteome</keyword>
<dbReference type="Proteomes" id="UP001432027">
    <property type="component" value="Unassembled WGS sequence"/>
</dbReference>
<dbReference type="AlphaFoldDB" id="A0AAV5TUW8"/>
<proteinExistence type="predicted"/>
<gene>
    <name evidence="2" type="ORF">PENTCL1PPCAC_20409</name>
</gene>
<evidence type="ECO:0000313" key="3">
    <source>
        <dbReference type="Proteomes" id="UP001432027"/>
    </source>
</evidence>
<feature type="region of interest" description="Disordered" evidence="1">
    <location>
        <begin position="75"/>
        <end position="103"/>
    </location>
</feature>
<feature type="non-terminal residue" evidence="2">
    <location>
        <position position="103"/>
    </location>
</feature>
<comment type="caution">
    <text evidence="2">The sequence shown here is derived from an EMBL/GenBank/DDBJ whole genome shotgun (WGS) entry which is preliminary data.</text>
</comment>
<name>A0AAV5TUW8_9BILA</name>
<sequence length="103" mass="11216">MHPVRLVEHLLSPIDGSEGGVWKLSPMPVKRDREIVVGPADHNGMGDEPQEETAIDVSSLVTAEHVTETAESFTHYENWPPADPDLNVVGPADHNGMGDEPQE</sequence>
<protein>
    <submittedName>
        <fullName evidence="2">Uncharacterized protein</fullName>
    </submittedName>
</protein>
<reference evidence="2" key="1">
    <citation type="submission" date="2023-10" db="EMBL/GenBank/DDBJ databases">
        <title>Genome assembly of Pristionchus species.</title>
        <authorList>
            <person name="Yoshida K."/>
            <person name="Sommer R.J."/>
        </authorList>
    </citation>
    <scope>NUCLEOTIDE SEQUENCE</scope>
    <source>
        <strain evidence="2">RS0144</strain>
    </source>
</reference>
<dbReference type="EMBL" id="BTSX01000005">
    <property type="protein sequence ID" value="GMS98234.1"/>
    <property type="molecule type" value="Genomic_DNA"/>
</dbReference>
<accession>A0AAV5TUW8</accession>
<evidence type="ECO:0000256" key="1">
    <source>
        <dbReference type="SAM" id="MobiDB-lite"/>
    </source>
</evidence>